<sequence length="137" mass="15402">MYTPATIYNVFYVCYGEITEVWLKQETRVVRVPEWHPYSASGQRAQRGAVRCGAVRGGAGAELSYLCNAMWPNTDPGARWSVKGAVGPVARRRHRRRAVNFKTRADHQGAKGRTPPPTKAIAALGFRRIRTLDYRVN</sequence>
<evidence type="ECO:0000313" key="2">
    <source>
        <dbReference type="Proteomes" id="UP000053268"/>
    </source>
</evidence>
<evidence type="ECO:0000313" key="1">
    <source>
        <dbReference type="EMBL" id="KPI95329.1"/>
    </source>
</evidence>
<dbReference type="Proteomes" id="UP000053268">
    <property type="component" value="Unassembled WGS sequence"/>
</dbReference>
<accession>A0A194PRF2</accession>
<dbReference type="AlphaFoldDB" id="A0A194PRF2"/>
<reference evidence="1 2" key="1">
    <citation type="journal article" date="2015" name="Nat. Commun.">
        <title>Outbred genome sequencing and CRISPR/Cas9 gene editing in butterflies.</title>
        <authorList>
            <person name="Li X."/>
            <person name="Fan D."/>
            <person name="Zhang W."/>
            <person name="Liu G."/>
            <person name="Zhang L."/>
            <person name="Zhao L."/>
            <person name="Fang X."/>
            <person name="Chen L."/>
            <person name="Dong Y."/>
            <person name="Chen Y."/>
            <person name="Ding Y."/>
            <person name="Zhao R."/>
            <person name="Feng M."/>
            <person name="Zhu Y."/>
            <person name="Feng Y."/>
            <person name="Jiang X."/>
            <person name="Zhu D."/>
            <person name="Xiang H."/>
            <person name="Feng X."/>
            <person name="Li S."/>
            <person name="Wang J."/>
            <person name="Zhang G."/>
            <person name="Kronforst M.R."/>
            <person name="Wang W."/>
        </authorList>
    </citation>
    <scope>NUCLEOTIDE SEQUENCE [LARGE SCALE GENOMIC DNA]</scope>
    <source>
        <strain evidence="1">Ya'a_city_454_Px</strain>
        <tissue evidence="1">Whole body</tissue>
    </source>
</reference>
<protein>
    <submittedName>
        <fullName evidence="1">Uncharacterized protein</fullName>
    </submittedName>
</protein>
<dbReference type="EMBL" id="KQ459596">
    <property type="protein sequence ID" value="KPI95329.1"/>
    <property type="molecule type" value="Genomic_DNA"/>
</dbReference>
<organism evidence="1 2">
    <name type="scientific">Papilio xuthus</name>
    <name type="common">Asian swallowtail butterfly</name>
    <dbReference type="NCBI Taxonomy" id="66420"/>
    <lineage>
        <taxon>Eukaryota</taxon>
        <taxon>Metazoa</taxon>
        <taxon>Ecdysozoa</taxon>
        <taxon>Arthropoda</taxon>
        <taxon>Hexapoda</taxon>
        <taxon>Insecta</taxon>
        <taxon>Pterygota</taxon>
        <taxon>Neoptera</taxon>
        <taxon>Endopterygota</taxon>
        <taxon>Lepidoptera</taxon>
        <taxon>Glossata</taxon>
        <taxon>Ditrysia</taxon>
        <taxon>Papilionoidea</taxon>
        <taxon>Papilionidae</taxon>
        <taxon>Papilioninae</taxon>
        <taxon>Papilio</taxon>
    </lineage>
</organism>
<proteinExistence type="predicted"/>
<gene>
    <name evidence="1" type="ORF">RR46_08788</name>
</gene>
<name>A0A194PRF2_PAPXU</name>
<keyword evidence="2" id="KW-1185">Reference proteome</keyword>